<dbReference type="GO" id="GO:0005886">
    <property type="term" value="C:plasma membrane"/>
    <property type="evidence" value="ECO:0007669"/>
    <property type="project" value="TreeGrafter"/>
</dbReference>
<organism evidence="15 16">
    <name type="scientific">Sporolactobacillus shoreae</name>
    <dbReference type="NCBI Taxonomy" id="1465501"/>
    <lineage>
        <taxon>Bacteria</taxon>
        <taxon>Bacillati</taxon>
        <taxon>Bacillota</taxon>
        <taxon>Bacilli</taxon>
        <taxon>Bacillales</taxon>
        <taxon>Sporolactobacillaceae</taxon>
        <taxon>Sporolactobacillus</taxon>
    </lineage>
</organism>
<evidence type="ECO:0000256" key="11">
    <source>
        <dbReference type="ARBA" id="ARBA00023012"/>
    </source>
</evidence>
<keyword evidence="7" id="KW-0547">Nucleotide-binding</keyword>
<dbReference type="Pfam" id="PF00512">
    <property type="entry name" value="HisKA"/>
    <property type="match status" value="1"/>
</dbReference>
<keyword evidence="8 15" id="KW-0418">Kinase</keyword>
<evidence type="ECO:0000256" key="5">
    <source>
        <dbReference type="ARBA" id="ARBA00022679"/>
    </source>
</evidence>
<dbReference type="EMBL" id="SRJD01000020">
    <property type="protein sequence ID" value="TGA96754.1"/>
    <property type="molecule type" value="Genomic_DNA"/>
</dbReference>
<keyword evidence="6 13" id="KW-0812">Transmembrane</keyword>
<proteinExistence type="predicted"/>
<feature type="transmembrane region" description="Helical" evidence="13">
    <location>
        <begin position="12"/>
        <end position="35"/>
    </location>
</feature>
<evidence type="ECO:0000256" key="9">
    <source>
        <dbReference type="ARBA" id="ARBA00022840"/>
    </source>
</evidence>
<evidence type="ECO:0000259" key="14">
    <source>
        <dbReference type="PROSITE" id="PS50109"/>
    </source>
</evidence>
<feature type="transmembrane region" description="Helical" evidence="13">
    <location>
        <begin position="77"/>
        <end position="98"/>
    </location>
</feature>
<dbReference type="PANTHER" id="PTHR45453:SF1">
    <property type="entry name" value="PHOSPHATE REGULON SENSOR PROTEIN PHOR"/>
    <property type="match status" value="1"/>
</dbReference>
<dbReference type="GO" id="GO:0004721">
    <property type="term" value="F:phosphoprotein phosphatase activity"/>
    <property type="evidence" value="ECO:0007669"/>
    <property type="project" value="TreeGrafter"/>
</dbReference>
<dbReference type="InterPro" id="IPR036097">
    <property type="entry name" value="HisK_dim/P_sf"/>
</dbReference>
<dbReference type="PANTHER" id="PTHR45453">
    <property type="entry name" value="PHOSPHATE REGULON SENSOR PROTEIN PHOR"/>
    <property type="match status" value="1"/>
</dbReference>
<dbReference type="GO" id="GO:0016036">
    <property type="term" value="P:cellular response to phosphate starvation"/>
    <property type="evidence" value="ECO:0007669"/>
    <property type="project" value="TreeGrafter"/>
</dbReference>
<dbReference type="InterPro" id="IPR005467">
    <property type="entry name" value="His_kinase_dom"/>
</dbReference>
<reference evidence="15 16" key="1">
    <citation type="journal article" date="2015" name="Int. J. Syst. Evol. Microbiol.">
        <title>Sporolactobacillus shoreae sp. nov. and Sporolactobacillus spathodeae sp. nov., two spore-forming lactic acid bacteria isolated from tree barks in Thailand.</title>
        <authorList>
            <person name="Thamacharoensuk T."/>
            <person name="Kitahara M."/>
            <person name="Ohkuma M."/>
            <person name="Thongchul N."/>
            <person name="Tanasupawat S."/>
        </authorList>
    </citation>
    <scope>NUCLEOTIDE SEQUENCE [LARGE SCALE GENOMIC DNA]</scope>
    <source>
        <strain evidence="15 16">BK92</strain>
    </source>
</reference>
<keyword evidence="12 13" id="KW-0472">Membrane</keyword>
<dbReference type="Proteomes" id="UP000298347">
    <property type="component" value="Unassembled WGS sequence"/>
</dbReference>
<keyword evidence="4" id="KW-0597">Phosphoprotein</keyword>
<evidence type="ECO:0000256" key="4">
    <source>
        <dbReference type="ARBA" id="ARBA00022553"/>
    </source>
</evidence>
<keyword evidence="5" id="KW-0808">Transferase</keyword>
<feature type="domain" description="Histidine kinase" evidence="14">
    <location>
        <begin position="159"/>
        <end position="374"/>
    </location>
</feature>
<dbReference type="SMART" id="SM00387">
    <property type="entry name" value="HATPase_c"/>
    <property type="match status" value="1"/>
</dbReference>
<keyword evidence="16" id="KW-1185">Reference proteome</keyword>
<dbReference type="FunFam" id="3.30.565.10:FF:000013">
    <property type="entry name" value="Two-component sensor histidine kinase"/>
    <property type="match status" value="1"/>
</dbReference>
<keyword evidence="9" id="KW-0067">ATP-binding</keyword>
<dbReference type="SMART" id="SM00388">
    <property type="entry name" value="HisKA"/>
    <property type="match status" value="1"/>
</dbReference>
<evidence type="ECO:0000313" key="16">
    <source>
        <dbReference type="Proteomes" id="UP000298347"/>
    </source>
</evidence>
<evidence type="ECO:0000256" key="7">
    <source>
        <dbReference type="ARBA" id="ARBA00022741"/>
    </source>
</evidence>
<evidence type="ECO:0000256" key="6">
    <source>
        <dbReference type="ARBA" id="ARBA00022692"/>
    </source>
</evidence>
<dbReference type="CDD" id="cd00082">
    <property type="entry name" value="HisKA"/>
    <property type="match status" value="1"/>
</dbReference>
<evidence type="ECO:0000256" key="2">
    <source>
        <dbReference type="ARBA" id="ARBA00004370"/>
    </source>
</evidence>
<evidence type="ECO:0000256" key="10">
    <source>
        <dbReference type="ARBA" id="ARBA00022989"/>
    </source>
</evidence>
<evidence type="ECO:0000256" key="13">
    <source>
        <dbReference type="SAM" id="Phobius"/>
    </source>
</evidence>
<dbReference type="InterPro" id="IPR004358">
    <property type="entry name" value="Sig_transdc_His_kin-like_C"/>
</dbReference>
<protein>
    <recommendedName>
        <fullName evidence="3">histidine kinase</fullName>
        <ecNumber evidence="3">2.7.13.3</ecNumber>
    </recommendedName>
</protein>
<evidence type="ECO:0000256" key="3">
    <source>
        <dbReference type="ARBA" id="ARBA00012438"/>
    </source>
</evidence>
<dbReference type="PRINTS" id="PR00344">
    <property type="entry name" value="BCTRLSENSOR"/>
</dbReference>
<comment type="caution">
    <text evidence="15">The sequence shown here is derived from an EMBL/GenBank/DDBJ whole genome shotgun (WGS) entry which is preliminary data.</text>
</comment>
<dbReference type="GO" id="GO:0000155">
    <property type="term" value="F:phosphorelay sensor kinase activity"/>
    <property type="evidence" value="ECO:0007669"/>
    <property type="project" value="InterPro"/>
</dbReference>
<comment type="subcellular location">
    <subcellularLocation>
        <location evidence="2">Membrane</location>
    </subcellularLocation>
</comment>
<evidence type="ECO:0000256" key="12">
    <source>
        <dbReference type="ARBA" id="ARBA00023136"/>
    </source>
</evidence>
<dbReference type="InterPro" id="IPR003594">
    <property type="entry name" value="HATPase_dom"/>
</dbReference>
<dbReference type="InterPro" id="IPR003661">
    <property type="entry name" value="HisK_dim/P_dom"/>
</dbReference>
<dbReference type="EC" id="2.7.13.3" evidence="3"/>
<dbReference type="OrthoDB" id="9792991at2"/>
<dbReference type="RefSeq" id="WP_135349522.1">
    <property type="nucleotide sequence ID" value="NZ_SRJD01000020.1"/>
</dbReference>
<dbReference type="Gene3D" id="1.10.287.130">
    <property type="match status" value="1"/>
</dbReference>
<dbReference type="SUPFAM" id="SSF55874">
    <property type="entry name" value="ATPase domain of HSP90 chaperone/DNA topoisomerase II/histidine kinase"/>
    <property type="match status" value="1"/>
</dbReference>
<dbReference type="Gene3D" id="3.30.565.10">
    <property type="entry name" value="Histidine kinase-like ATPase, C-terminal domain"/>
    <property type="match status" value="1"/>
</dbReference>
<dbReference type="CDD" id="cd00075">
    <property type="entry name" value="HATPase"/>
    <property type="match status" value="1"/>
</dbReference>
<dbReference type="SUPFAM" id="SSF47384">
    <property type="entry name" value="Homodimeric domain of signal transducing histidine kinase"/>
    <property type="match status" value="1"/>
</dbReference>
<dbReference type="AlphaFoldDB" id="A0A4Z0GL41"/>
<sequence>MKNDYRKLKVRILVQIMATILLTGVAEIFLCTVFVDGVFQRLFADAVVRFFQGVFSMSENQAIYFYQQFFVFHKAEILIVTYFILLMFSLSLVLTRVVRYFDQISRGVDQLLVDSEQPIILKPELSSMQIKLNKVKSVLIERKRSAAESEQRKNDLVVYLAHDLKTPLTSVIGYLSLLQEADDLPTVQRKKYTTISLNKALRLEDLINEFFEITRFNLQNIELEQNKINISLMLNQLADEFYPILEHKNMSALVQSDDLVIRGDANKLARVFNNLLKNAVTYGYEDSIIEISAKKRDESIDISFKNKGDKISGQQLNHIFEKFYRLDSARSSHTGGTGLGLAIAQKIVEQHQGTIKASSSEDFTEFVVSLPQKS</sequence>
<accession>A0A4Z0GL41</accession>
<keyword evidence="11" id="KW-0902">Two-component regulatory system</keyword>
<evidence type="ECO:0000256" key="1">
    <source>
        <dbReference type="ARBA" id="ARBA00000085"/>
    </source>
</evidence>
<dbReference type="PROSITE" id="PS50109">
    <property type="entry name" value="HIS_KIN"/>
    <property type="match status" value="1"/>
</dbReference>
<gene>
    <name evidence="15" type="ORF">E4665_14570</name>
</gene>
<comment type="catalytic activity">
    <reaction evidence="1">
        <text>ATP + protein L-histidine = ADP + protein N-phospho-L-histidine.</text>
        <dbReference type="EC" id="2.7.13.3"/>
    </reaction>
</comment>
<dbReference type="Pfam" id="PF02518">
    <property type="entry name" value="HATPase_c"/>
    <property type="match status" value="1"/>
</dbReference>
<evidence type="ECO:0000256" key="8">
    <source>
        <dbReference type="ARBA" id="ARBA00022777"/>
    </source>
</evidence>
<keyword evidence="10 13" id="KW-1133">Transmembrane helix</keyword>
<name>A0A4Z0GL41_9BACL</name>
<dbReference type="GO" id="GO:0005524">
    <property type="term" value="F:ATP binding"/>
    <property type="evidence" value="ECO:0007669"/>
    <property type="project" value="UniProtKB-KW"/>
</dbReference>
<dbReference type="InterPro" id="IPR036890">
    <property type="entry name" value="HATPase_C_sf"/>
</dbReference>
<dbReference type="InterPro" id="IPR050351">
    <property type="entry name" value="BphY/WalK/GraS-like"/>
</dbReference>
<evidence type="ECO:0000313" key="15">
    <source>
        <dbReference type="EMBL" id="TGA96754.1"/>
    </source>
</evidence>